<evidence type="ECO:0000256" key="1">
    <source>
        <dbReference type="SAM" id="MobiDB-lite"/>
    </source>
</evidence>
<dbReference type="Proteomes" id="UP000077266">
    <property type="component" value="Unassembled WGS sequence"/>
</dbReference>
<sequence length="248" mass="27468">MSPQAGPGLSLNTFEEAINILGRAEMLRQAGAAVPPPPAPTPAPSPAPPPGRPRVIPDAHIMEDLGGFERGLFPENIPHPNLPPHFDPSIPPPTMSLHMVWRLYLEGRAHLLAEPTPCEGSNPYPLDKLQPWIEYARYLAHQLWVHSGEAGVRSLVSSLALQLWDGCDRVTLLQELGEYSDDPSDLQSKWGWNLSTGGVTRNREEAADFRRELNALNTLKESFKEIAGGFRDELRAFSDRLDVLFVTM</sequence>
<name>A0A165BNB7_EXIGL</name>
<dbReference type="EMBL" id="KV426432">
    <property type="protein sequence ID" value="KZV80951.1"/>
    <property type="molecule type" value="Genomic_DNA"/>
</dbReference>
<evidence type="ECO:0000313" key="2">
    <source>
        <dbReference type="EMBL" id="KZV80951.1"/>
    </source>
</evidence>
<feature type="region of interest" description="Disordered" evidence="1">
    <location>
        <begin position="31"/>
        <end position="55"/>
    </location>
</feature>
<gene>
    <name evidence="2" type="ORF">EXIGLDRAFT_780327</name>
</gene>
<evidence type="ECO:0000313" key="3">
    <source>
        <dbReference type="Proteomes" id="UP000077266"/>
    </source>
</evidence>
<dbReference type="InParanoid" id="A0A165BNB7"/>
<reference evidence="2 3" key="1">
    <citation type="journal article" date="2016" name="Mol. Biol. Evol.">
        <title>Comparative Genomics of Early-Diverging Mushroom-Forming Fungi Provides Insights into the Origins of Lignocellulose Decay Capabilities.</title>
        <authorList>
            <person name="Nagy L.G."/>
            <person name="Riley R."/>
            <person name="Tritt A."/>
            <person name="Adam C."/>
            <person name="Daum C."/>
            <person name="Floudas D."/>
            <person name="Sun H."/>
            <person name="Yadav J.S."/>
            <person name="Pangilinan J."/>
            <person name="Larsson K.H."/>
            <person name="Matsuura K."/>
            <person name="Barry K."/>
            <person name="Labutti K."/>
            <person name="Kuo R."/>
            <person name="Ohm R.A."/>
            <person name="Bhattacharya S.S."/>
            <person name="Shirouzu T."/>
            <person name="Yoshinaga Y."/>
            <person name="Martin F.M."/>
            <person name="Grigoriev I.V."/>
            <person name="Hibbett D.S."/>
        </authorList>
    </citation>
    <scope>NUCLEOTIDE SEQUENCE [LARGE SCALE GENOMIC DNA]</scope>
    <source>
        <strain evidence="2 3">HHB12029</strain>
    </source>
</reference>
<keyword evidence="3" id="KW-1185">Reference proteome</keyword>
<accession>A0A165BNB7</accession>
<protein>
    <submittedName>
        <fullName evidence="2">Uncharacterized protein</fullName>
    </submittedName>
</protein>
<feature type="compositionally biased region" description="Pro residues" evidence="1">
    <location>
        <begin position="34"/>
        <end position="52"/>
    </location>
</feature>
<organism evidence="2 3">
    <name type="scientific">Exidia glandulosa HHB12029</name>
    <dbReference type="NCBI Taxonomy" id="1314781"/>
    <lineage>
        <taxon>Eukaryota</taxon>
        <taxon>Fungi</taxon>
        <taxon>Dikarya</taxon>
        <taxon>Basidiomycota</taxon>
        <taxon>Agaricomycotina</taxon>
        <taxon>Agaricomycetes</taxon>
        <taxon>Auriculariales</taxon>
        <taxon>Exidiaceae</taxon>
        <taxon>Exidia</taxon>
    </lineage>
</organism>
<dbReference type="AlphaFoldDB" id="A0A165BNB7"/>
<proteinExistence type="predicted"/>